<name>A0AAD7UG23_9STRA</name>
<keyword evidence="5" id="KW-0812">Transmembrane</keyword>
<keyword evidence="8" id="KW-0333">Golgi apparatus</keyword>
<keyword evidence="7" id="KW-1133">Transmembrane helix</keyword>
<dbReference type="Pfam" id="PF00777">
    <property type="entry name" value="Glyco_transf_29"/>
    <property type="match status" value="1"/>
</dbReference>
<keyword evidence="4" id="KW-0808">Transferase</keyword>
<keyword evidence="12" id="KW-1185">Reference proteome</keyword>
<organism evidence="11 12">
    <name type="scientific">Chrysophaeum taylorii</name>
    <dbReference type="NCBI Taxonomy" id="2483200"/>
    <lineage>
        <taxon>Eukaryota</taxon>
        <taxon>Sar</taxon>
        <taxon>Stramenopiles</taxon>
        <taxon>Ochrophyta</taxon>
        <taxon>Pelagophyceae</taxon>
        <taxon>Pelagomonadales</taxon>
        <taxon>Pelagomonadaceae</taxon>
        <taxon>Chrysophaeum</taxon>
    </lineage>
</organism>
<accession>A0AAD7UG23</accession>
<dbReference type="Proteomes" id="UP001230188">
    <property type="component" value="Unassembled WGS sequence"/>
</dbReference>
<evidence type="ECO:0000256" key="2">
    <source>
        <dbReference type="ARBA" id="ARBA00006003"/>
    </source>
</evidence>
<evidence type="ECO:0000256" key="5">
    <source>
        <dbReference type="ARBA" id="ARBA00022692"/>
    </source>
</evidence>
<dbReference type="GO" id="GO:0000139">
    <property type="term" value="C:Golgi membrane"/>
    <property type="evidence" value="ECO:0007669"/>
    <property type="project" value="UniProtKB-SubCell"/>
</dbReference>
<dbReference type="EMBL" id="JAQMWT010000356">
    <property type="protein sequence ID" value="KAJ8603374.1"/>
    <property type="molecule type" value="Genomic_DNA"/>
</dbReference>
<dbReference type="PANTHER" id="PTHR11987">
    <property type="entry name" value="ALPHA-2,8-SIALYLTRANSFERASE"/>
    <property type="match status" value="1"/>
</dbReference>
<keyword evidence="6" id="KW-0735">Signal-anchor</keyword>
<keyword evidence="3" id="KW-0328">Glycosyltransferase</keyword>
<evidence type="ECO:0000256" key="8">
    <source>
        <dbReference type="ARBA" id="ARBA00023034"/>
    </source>
</evidence>
<dbReference type="GO" id="GO:0008373">
    <property type="term" value="F:sialyltransferase activity"/>
    <property type="evidence" value="ECO:0007669"/>
    <property type="project" value="InterPro"/>
</dbReference>
<comment type="similarity">
    <text evidence="2">Belongs to the glycosyltransferase 29 family.</text>
</comment>
<dbReference type="AlphaFoldDB" id="A0AAD7UG23"/>
<evidence type="ECO:0000256" key="10">
    <source>
        <dbReference type="ARBA" id="ARBA00023180"/>
    </source>
</evidence>
<dbReference type="Gene3D" id="3.90.1480.20">
    <property type="entry name" value="Glycosyl transferase family 29"/>
    <property type="match status" value="1"/>
</dbReference>
<reference evidence="11" key="1">
    <citation type="submission" date="2023-01" db="EMBL/GenBank/DDBJ databases">
        <title>Metagenome sequencing of chrysophaentin producing Chrysophaeum taylorii.</title>
        <authorList>
            <person name="Davison J."/>
            <person name="Bewley C."/>
        </authorList>
    </citation>
    <scope>NUCLEOTIDE SEQUENCE</scope>
    <source>
        <strain evidence="11">NIES-1699</strain>
    </source>
</reference>
<comment type="subcellular location">
    <subcellularLocation>
        <location evidence="1">Golgi apparatus membrane</location>
        <topology evidence="1">Single-pass type II membrane protein</topology>
    </subcellularLocation>
</comment>
<evidence type="ECO:0000256" key="1">
    <source>
        <dbReference type="ARBA" id="ARBA00004323"/>
    </source>
</evidence>
<keyword evidence="10" id="KW-0325">Glycoprotein</keyword>
<evidence type="ECO:0000313" key="12">
    <source>
        <dbReference type="Proteomes" id="UP001230188"/>
    </source>
</evidence>
<evidence type="ECO:0000256" key="4">
    <source>
        <dbReference type="ARBA" id="ARBA00022679"/>
    </source>
</evidence>
<proteinExistence type="inferred from homology"/>
<evidence type="ECO:0000256" key="9">
    <source>
        <dbReference type="ARBA" id="ARBA00023136"/>
    </source>
</evidence>
<sequence length="284" mass="31770">MALIIIIIPTTTRGRGYAVASERKCLAHLNCSSTCGKSQSIENFVARSGTMPNATYYNRPWWRTCAVVGSSGALLNEGLGPTIDAHDAVFRANYAPFQGFEADVGSRTTVRIANKNITGDEMLVKKKRGKDCREKLEKKDLPALPIVHASDVAALHCLQSPSLNLSIELPPNAPKLTTGMLATAVALNLCQYVVFFGFDSHEDYLEISDAMRRHEAFPHPYHYFDKRHPGHETEGFKNDSTKHLVPVSTHDIAAEDKWRTEYLQSARCVDVLTPPRHHKRHHRR</sequence>
<evidence type="ECO:0000256" key="3">
    <source>
        <dbReference type="ARBA" id="ARBA00022676"/>
    </source>
</evidence>
<protein>
    <submittedName>
        <fullName evidence="11">Uncharacterized protein</fullName>
    </submittedName>
</protein>
<comment type="caution">
    <text evidence="11">The sequence shown here is derived from an EMBL/GenBank/DDBJ whole genome shotgun (WGS) entry which is preliminary data.</text>
</comment>
<dbReference type="PANTHER" id="PTHR11987:SF36">
    <property type="entry name" value="SIA-ALPHA-2,3-GAL-BETA-1,4-GLCNAC-R:ALPHA 2,8-SIALYLTRANSFERASE"/>
    <property type="match status" value="1"/>
</dbReference>
<dbReference type="InterPro" id="IPR001675">
    <property type="entry name" value="Glyco_trans_29"/>
</dbReference>
<evidence type="ECO:0000256" key="6">
    <source>
        <dbReference type="ARBA" id="ARBA00022968"/>
    </source>
</evidence>
<evidence type="ECO:0000313" key="11">
    <source>
        <dbReference type="EMBL" id="KAJ8603374.1"/>
    </source>
</evidence>
<evidence type="ECO:0000256" key="7">
    <source>
        <dbReference type="ARBA" id="ARBA00022989"/>
    </source>
</evidence>
<dbReference type="InterPro" id="IPR050943">
    <property type="entry name" value="Glycosyltr_29_Sialyltrsf"/>
</dbReference>
<keyword evidence="9" id="KW-0472">Membrane</keyword>
<gene>
    <name evidence="11" type="ORF">CTAYLR_004275</name>
</gene>
<dbReference type="InterPro" id="IPR038578">
    <property type="entry name" value="GT29-like_sf"/>
</dbReference>